<dbReference type="InterPro" id="IPR004083">
    <property type="entry name" value="Raptor"/>
</dbReference>
<dbReference type="GO" id="GO:0030307">
    <property type="term" value="P:positive regulation of cell growth"/>
    <property type="evidence" value="ECO:0007669"/>
    <property type="project" value="TreeGrafter"/>
</dbReference>
<keyword evidence="1" id="KW-0677">Repeat</keyword>
<feature type="compositionally biased region" description="Polar residues" evidence="2">
    <location>
        <begin position="26"/>
        <end position="43"/>
    </location>
</feature>
<dbReference type="Gene3D" id="1.25.10.10">
    <property type="entry name" value="Leucine-rich Repeat Variant"/>
    <property type="match status" value="1"/>
</dbReference>
<dbReference type="GO" id="GO:0038202">
    <property type="term" value="P:TORC1 signaling"/>
    <property type="evidence" value="ECO:0007669"/>
    <property type="project" value="TreeGrafter"/>
</dbReference>
<dbReference type="InterPro" id="IPR036322">
    <property type="entry name" value="WD40_repeat_dom_sf"/>
</dbReference>
<dbReference type="SUPFAM" id="SSF48371">
    <property type="entry name" value="ARM repeat"/>
    <property type="match status" value="1"/>
</dbReference>
<proteinExistence type="predicted"/>
<dbReference type="Pfam" id="PF02985">
    <property type="entry name" value="HEAT"/>
    <property type="match status" value="1"/>
</dbReference>
<evidence type="ECO:0000256" key="1">
    <source>
        <dbReference type="ARBA" id="ARBA00022737"/>
    </source>
</evidence>
<evidence type="ECO:0000313" key="3">
    <source>
        <dbReference type="EnsemblMetazoa" id="CJA10193a.1"/>
    </source>
</evidence>
<protein>
    <recommendedName>
        <fullName evidence="5">WD_REPEATS_REGION domain-containing protein</fullName>
    </recommendedName>
</protein>
<dbReference type="GO" id="GO:0031931">
    <property type="term" value="C:TORC1 complex"/>
    <property type="evidence" value="ECO:0007669"/>
    <property type="project" value="InterPro"/>
</dbReference>
<feature type="compositionally biased region" description="Acidic residues" evidence="2">
    <location>
        <begin position="521"/>
        <end position="533"/>
    </location>
</feature>
<sequence>MDPFKKSALQMAQVGGRFENNHNYAQQQPLGQHSPNAQRQTKPQGIMKQPNQPAEKRTMLRFQYFLNLLSDPDVKPQQKTVAAFVLAQLTSNNFKLAQKELTAKGYLAHCNDLLCDDDASSVKLLKLWLLIGLGRLWSDYDQARWTGIRLNAPDKVLMELTDDSAEVRAAAVFALGSLLKNSSRANEHASAVEESTVGELCTNCAFDSSVLVREELIVSLQWFVLDFEKRFVKQMLDLSSHCKFELPSPKDPMTEEENEQGYDVAAMMPSNKGPHTPPIKEFMQPSMNRKKMSTSMFLTAVEETVYEDPTGNVYTFGKNAEYVERGSEVIKFSLEFRERAMAQIRYLEAKTFNDAVEKTWLTILRLSLDPVERVARMAQKIVRQVELGIPAMQANIDNTMAHLNKKMIARKTSRATVEMPSRPVGPSAEAAGLSEQIHKNLKEEKVPESGVSATGIDFTELKRIQDEKMSRRNPQVKNLRDSEKVKFQVGSPDLGQHNNNSNVLSPGSSLTDSSELFSNNEESEGDYREDDDLSATGRDQETIASGKTVRGGPFRKTELMEMAMKEFTPKRANKIGAANFTKGSESKSLRNFIENPLVTTQFVPWCSKVFVEPILHVITLDDVKTEHVDHDDEDEFMPERFREKIKEIHAADVKKDEQKRKQDERDGRKHKTQEEFVLTTTTISDWAIHAMEGMVQSAEIEGRDFKSSRYDHCLWQVKLDHPAKCIATSKLRRCMYATDGLKMTIIRQDMDTRHFRKFNLTDGNPFVEDRASQLILINEVSREMIIACSPNGYIRIWDPYFLGWCDDYEKPPELVSACSALGDEMRLGDTANRCLFDWNQPNGKLLCTGTRSVRIWDAHAEKVCQDLQYSSARKITLLPTAMSGNLDDEGNLVCLGYSDGRVDYFDMRMKTKAARVHLSLPMGNQFGDTNPGIMYLKVNRRGLDTEMFAGNKDGCIYRLQLRMFKEATPSIVAPWRAGEHHCMTVHDDSRILASSSGSELLIYDVAQNKQMASISPPVEPDPIRREKSATGFGIFGVSQRKLSTATISSSRSLEKEQHTRPRIISLTMHQMRFYGPIQVHFRFFGSELGIPSEVGIPTEIGTKIFNFGIPAEIRK</sequence>
<organism evidence="3 4">
    <name type="scientific">Caenorhabditis japonica</name>
    <dbReference type="NCBI Taxonomy" id="281687"/>
    <lineage>
        <taxon>Eukaryota</taxon>
        <taxon>Metazoa</taxon>
        <taxon>Ecdysozoa</taxon>
        <taxon>Nematoda</taxon>
        <taxon>Chromadorea</taxon>
        <taxon>Rhabditida</taxon>
        <taxon>Rhabditina</taxon>
        <taxon>Rhabditomorpha</taxon>
        <taxon>Rhabditoidea</taxon>
        <taxon>Rhabditidae</taxon>
        <taxon>Peloderinae</taxon>
        <taxon>Caenorhabditis</taxon>
    </lineage>
</organism>
<dbReference type="Gene3D" id="2.130.10.10">
    <property type="entry name" value="YVTN repeat-like/Quinoprotein amine dehydrogenase"/>
    <property type="match status" value="1"/>
</dbReference>
<evidence type="ECO:0008006" key="5">
    <source>
        <dbReference type="Google" id="ProtNLM"/>
    </source>
</evidence>
<dbReference type="PANTHER" id="PTHR12848">
    <property type="entry name" value="REGULATORY-ASSOCIATED PROTEIN OF MTOR"/>
    <property type="match status" value="1"/>
</dbReference>
<dbReference type="GO" id="GO:0071230">
    <property type="term" value="P:cellular response to amino acid stimulus"/>
    <property type="evidence" value="ECO:0007669"/>
    <property type="project" value="TreeGrafter"/>
</dbReference>
<dbReference type="AlphaFoldDB" id="A0A8R1DRF9"/>
<feature type="region of interest" description="Disordered" evidence="2">
    <location>
        <begin position="648"/>
        <end position="672"/>
    </location>
</feature>
<dbReference type="GO" id="GO:0010506">
    <property type="term" value="P:regulation of autophagy"/>
    <property type="evidence" value="ECO:0007669"/>
    <property type="project" value="TreeGrafter"/>
</dbReference>
<dbReference type="InterPro" id="IPR000357">
    <property type="entry name" value="HEAT"/>
</dbReference>
<accession>A0A8R1DRF9</accession>
<evidence type="ECO:0000256" key="2">
    <source>
        <dbReference type="SAM" id="MobiDB-lite"/>
    </source>
</evidence>
<evidence type="ECO:0000313" key="4">
    <source>
        <dbReference type="Proteomes" id="UP000005237"/>
    </source>
</evidence>
<dbReference type="GO" id="GO:0005737">
    <property type="term" value="C:cytoplasm"/>
    <property type="evidence" value="ECO:0007669"/>
    <property type="project" value="TreeGrafter"/>
</dbReference>
<name>A0A8R1DRF9_CAEJA</name>
<feature type="region of interest" description="Disordered" evidence="2">
    <location>
        <begin position="26"/>
        <end position="53"/>
    </location>
</feature>
<dbReference type="PANTHER" id="PTHR12848:SF16">
    <property type="entry name" value="REGULATORY-ASSOCIATED PROTEIN OF MTOR"/>
    <property type="match status" value="1"/>
</dbReference>
<dbReference type="Proteomes" id="UP000005237">
    <property type="component" value="Unassembled WGS sequence"/>
</dbReference>
<dbReference type="InterPro" id="IPR016024">
    <property type="entry name" value="ARM-type_fold"/>
</dbReference>
<keyword evidence="4" id="KW-1185">Reference proteome</keyword>
<dbReference type="GO" id="GO:0009267">
    <property type="term" value="P:cellular response to starvation"/>
    <property type="evidence" value="ECO:0007669"/>
    <property type="project" value="TreeGrafter"/>
</dbReference>
<feature type="compositionally biased region" description="Polar residues" evidence="2">
    <location>
        <begin position="496"/>
        <end position="512"/>
    </location>
</feature>
<reference evidence="4" key="1">
    <citation type="submission" date="2010-08" db="EMBL/GenBank/DDBJ databases">
        <authorList>
            <consortium name="Caenorhabditis japonica Sequencing Consortium"/>
            <person name="Wilson R.K."/>
        </authorList>
    </citation>
    <scope>NUCLEOTIDE SEQUENCE [LARGE SCALE GENOMIC DNA]</scope>
    <source>
        <strain evidence="4">DF5081</strain>
    </source>
</reference>
<feature type="compositionally biased region" description="Basic and acidic residues" evidence="2">
    <location>
        <begin position="648"/>
        <end position="667"/>
    </location>
</feature>
<dbReference type="GO" id="GO:0030674">
    <property type="term" value="F:protein-macromolecule adaptor activity"/>
    <property type="evidence" value="ECO:0007669"/>
    <property type="project" value="TreeGrafter"/>
</dbReference>
<dbReference type="EnsemblMetazoa" id="CJA10193a.1">
    <property type="protein sequence ID" value="CJA10193a.1"/>
    <property type="gene ID" value="WBGene00129397"/>
</dbReference>
<reference evidence="3" key="2">
    <citation type="submission" date="2022-06" db="UniProtKB">
        <authorList>
            <consortium name="EnsemblMetazoa"/>
        </authorList>
    </citation>
    <scope>IDENTIFICATION</scope>
    <source>
        <strain evidence="3">DF5081</strain>
    </source>
</reference>
<feature type="region of interest" description="Disordered" evidence="2">
    <location>
        <begin position="489"/>
        <end position="552"/>
    </location>
</feature>
<dbReference type="SUPFAM" id="SSF50978">
    <property type="entry name" value="WD40 repeat-like"/>
    <property type="match status" value="1"/>
</dbReference>
<dbReference type="InterPro" id="IPR015943">
    <property type="entry name" value="WD40/YVTN_repeat-like_dom_sf"/>
</dbReference>
<dbReference type="InterPro" id="IPR011989">
    <property type="entry name" value="ARM-like"/>
</dbReference>